<evidence type="ECO:0000313" key="8">
    <source>
        <dbReference type="EMBL" id="TGK47069.1"/>
    </source>
</evidence>
<dbReference type="InterPro" id="IPR005814">
    <property type="entry name" value="Aminotrans_3"/>
</dbReference>
<accession>A0ABY2L196</accession>
<dbReference type="InterPro" id="IPR049704">
    <property type="entry name" value="Aminotrans_3_PPA_site"/>
</dbReference>
<evidence type="ECO:0000256" key="5">
    <source>
        <dbReference type="ARBA" id="ARBA00023235"/>
    </source>
</evidence>
<feature type="modified residue" description="N6-(pyridoxal phosphate)lysine" evidence="7">
    <location>
        <position position="264"/>
    </location>
</feature>
<reference evidence="9" key="1">
    <citation type="journal article" date="2019" name="PLoS Negl. Trop. Dis.">
        <title>Revisiting the worldwide diversity of Leptospira species in the environment.</title>
        <authorList>
            <person name="Vincent A.T."/>
            <person name="Schiettekatte O."/>
            <person name="Bourhy P."/>
            <person name="Veyrier F.J."/>
            <person name="Picardeau M."/>
        </authorList>
    </citation>
    <scope>NUCLEOTIDE SEQUENCE [LARGE SCALE GENOMIC DNA]</scope>
    <source>
        <strain evidence="9">201800295</strain>
    </source>
</reference>
<keyword evidence="6 7" id="KW-0627">Porphyrin biosynthesis</keyword>
<dbReference type="InterPro" id="IPR015422">
    <property type="entry name" value="PyrdxlP-dep_Trfase_small"/>
</dbReference>
<comment type="pathway">
    <text evidence="2">Porphyrin-containing compound metabolism; protoporphyrin-IX biosynthesis; 5-aminolevulinate from L-glutamyl-tRNA(Glu): step 2/2.</text>
</comment>
<evidence type="ECO:0000256" key="2">
    <source>
        <dbReference type="ARBA" id="ARBA00004819"/>
    </source>
</evidence>
<gene>
    <name evidence="7" type="primary">hemL</name>
    <name evidence="8" type="ORF">EHQ10_17215</name>
</gene>
<comment type="catalytic activity">
    <reaction evidence="7">
        <text>(S)-4-amino-5-oxopentanoate = 5-aminolevulinate</text>
        <dbReference type="Rhea" id="RHEA:14265"/>
        <dbReference type="ChEBI" id="CHEBI:57501"/>
        <dbReference type="ChEBI" id="CHEBI:356416"/>
        <dbReference type="EC" id="5.4.3.8"/>
    </reaction>
</comment>
<sequence>MNSELLFERSKQVVPGGVHSPVRSFSSVGGTPIFFTEANGAYLKSVEGKEYIDYCLSFGPLLFGHRNPEIQEVVEDTVRKAWSFGACEPYSLELAEYITERIPWVEKIRFVNSGTEAVMSALRVARAATGRNKILKFDGCYHGHLDQLLVKSGSGLAGLSSSDSKGIGPEIIQNTLVLPLDDETKLEELFQREGSKIACLAIEPLPANYGLLPQRIEFLKKCRDLSTKYGVLLLFDEVISGFRVSFQGMAGVTGIVPDLVCYGKIIGGGFPVGAYAGKKDLMDLVAPSGPVYQAGTLSANPIGMRAGLKTLTKAWTEDPYTKLENATKQLTDGIVNILSEKGDSNWEAVTFGSLFWLKSKTENPIRTINQIPESHKSNFAKLFHKLLNQGVYLAPSGYEVGFLSTAHSVDIINRTLEKTKQALKD</sequence>
<comment type="caution">
    <text evidence="8">The sequence shown here is derived from an EMBL/GenBank/DDBJ whole genome shotgun (WGS) entry which is preliminary data.</text>
</comment>
<organism evidence="8 9">
    <name type="scientific">Leptospira bouyouniensis</name>
    <dbReference type="NCBI Taxonomy" id="2484911"/>
    <lineage>
        <taxon>Bacteria</taxon>
        <taxon>Pseudomonadati</taxon>
        <taxon>Spirochaetota</taxon>
        <taxon>Spirochaetia</taxon>
        <taxon>Leptospirales</taxon>
        <taxon>Leptospiraceae</taxon>
        <taxon>Leptospira</taxon>
    </lineage>
</organism>
<dbReference type="PANTHER" id="PTHR43713:SF3">
    <property type="entry name" value="GLUTAMATE-1-SEMIALDEHYDE 2,1-AMINOMUTASE 1, CHLOROPLASTIC-RELATED"/>
    <property type="match status" value="1"/>
</dbReference>
<dbReference type="NCBIfam" id="NF000818">
    <property type="entry name" value="PRK00062.1"/>
    <property type="match status" value="1"/>
</dbReference>
<evidence type="ECO:0000256" key="4">
    <source>
        <dbReference type="ARBA" id="ARBA00022898"/>
    </source>
</evidence>
<keyword evidence="4 7" id="KW-0663">Pyridoxal phosphate</keyword>
<comment type="subcellular location">
    <subcellularLocation>
        <location evidence="7">Cytoplasm</location>
    </subcellularLocation>
</comment>
<comment type="cofactor">
    <cofactor evidence="1 7">
        <name>pyridoxal 5'-phosphate</name>
        <dbReference type="ChEBI" id="CHEBI:597326"/>
    </cofactor>
</comment>
<keyword evidence="9" id="KW-1185">Reference proteome</keyword>
<dbReference type="PROSITE" id="PS00600">
    <property type="entry name" value="AA_TRANSFER_CLASS_3"/>
    <property type="match status" value="1"/>
</dbReference>
<dbReference type="Gene3D" id="3.90.1150.10">
    <property type="entry name" value="Aspartate Aminotransferase, domain 1"/>
    <property type="match status" value="1"/>
</dbReference>
<dbReference type="RefSeq" id="WP_135754801.1">
    <property type="nucleotide sequence ID" value="NZ_RQFD01000016.1"/>
</dbReference>
<name>A0ABY2L196_9LEPT</name>
<comment type="subunit">
    <text evidence="7">Homodimer.</text>
</comment>
<dbReference type="Pfam" id="PF00202">
    <property type="entry name" value="Aminotran_3"/>
    <property type="match status" value="1"/>
</dbReference>
<dbReference type="PANTHER" id="PTHR43713">
    <property type="entry name" value="GLUTAMATE-1-SEMIALDEHYDE 2,1-AMINOMUTASE"/>
    <property type="match status" value="1"/>
</dbReference>
<dbReference type="InterPro" id="IPR004639">
    <property type="entry name" value="4pyrrol_synth_GluAld_NH2Trfase"/>
</dbReference>
<keyword evidence="7" id="KW-0963">Cytoplasm</keyword>
<protein>
    <recommendedName>
        <fullName evidence="7">Glutamate-1-semialdehyde 2,1-aminomutase</fullName>
        <shortName evidence="7">GSA</shortName>
        <ecNumber evidence="7">5.4.3.8</ecNumber>
    </recommendedName>
    <alternativeName>
        <fullName evidence="7">Glutamate-1-semialdehyde aminotransferase</fullName>
        <shortName evidence="7">GSA-AT</shortName>
    </alternativeName>
</protein>
<dbReference type="Proteomes" id="UP000297617">
    <property type="component" value="Unassembled WGS sequence"/>
</dbReference>
<dbReference type="EMBL" id="RQFD01000016">
    <property type="protein sequence ID" value="TGK47069.1"/>
    <property type="molecule type" value="Genomic_DNA"/>
</dbReference>
<dbReference type="HAMAP" id="MF_00375">
    <property type="entry name" value="HemL_aminotrans_3"/>
    <property type="match status" value="1"/>
</dbReference>
<comment type="similarity">
    <text evidence="3 7">Belongs to the class-III pyridoxal-phosphate-dependent aminotransferase family. HemL subfamily.</text>
</comment>
<keyword evidence="5 7" id="KW-0413">Isomerase</keyword>
<dbReference type="InterPro" id="IPR015424">
    <property type="entry name" value="PyrdxlP-dep_Trfase"/>
</dbReference>
<dbReference type="Gene3D" id="3.40.640.10">
    <property type="entry name" value="Type I PLP-dependent aspartate aminotransferase-like (Major domain)"/>
    <property type="match status" value="1"/>
</dbReference>
<evidence type="ECO:0000256" key="6">
    <source>
        <dbReference type="ARBA" id="ARBA00023244"/>
    </source>
</evidence>
<evidence type="ECO:0000313" key="9">
    <source>
        <dbReference type="Proteomes" id="UP000297617"/>
    </source>
</evidence>
<evidence type="ECO:0000256" key="1">
    <source>
        <dbReference type="ARBA" id="ARBA00001933"/>
    </source>
</evidence>
<evidence type="ECO:0000256" key="3">
    <source>
        <dbReference type="ARBA" id="ARBA00008981"/>
    </source>
</evidence>
<dbReference type="InterPro" id="IPR015421">
    <property type="entry name" value="PyrdxlP-dep_Trfase_major"/>
</dbReference>
<proteinExistence type="inferred from homology"/>
<dbReference type="SUPFAM" id="SSF53383">
    <property type="entry name" value="PLP-dependent transferases"/>
    <property type="match status" value="1"/>
</dbReference>
<evidence type="ECO:0000256" key="7">
    <source>
        <dbReference type="HAMAP-Rule" id="MF_00375"/>
    </source>
</evidence>
<dbReference type="EC" id="5.4.3.8" evidence="7"/>
<dbReference type="CDD" id="cd00610">
    <property type="entry name" value="OAT_like"/>
    <property type="match status" value="1"/>
</dbReference>